<comment type="caution">
    <text evidence="2">The sequence shown here is derived from an EMBL/GenBank/DDBJ whole genome shotgun (WGS) entry which is preliminary data.</text>
</comment>
<name>A0ABW0KX20_9BACT</name>
<proteinExistence type="predicted"/>
<organism evidence="2 3">
    <name type="scientific">Prosthecobacter fluviatilis</name>
    <dbReference type="NCBI Taxonomy" id="445931"/>
    <lineage>
        <taxon>Bacteria</taxon>
        <taxon>Pseudomonadati</taxon>
        <taxon>Verrucomicrobiota</taxon>
        <taxon>Verrucomicrobiia</taxon>
        <taxon>Verrucomicrobiales</taxon>
        <taxon>Verrucomicrobiaceae</taxon>
        <taxon>Prosthecobacter</taxon>
    </lineage>
</organism>
<keyword evidence="1" id="KW-1133">Transmembrane helix</keyword>
<evidence type="ECO:0000313" key="2">
    <source>
        <dbReference type="EMBL" id="MFC5457919.1"/>
    </source>
</evidence>
<keyword evidence="1" id="KW-0472">Membrane</keyword>
<dbReference type="EMBL" id="JBHSMQ010000014">
    <property type="protein sequence ID" value="MFC5457919.1"/>
    <property type="molecule type" value="Genomic_DNA"/>
</dbReference>
<protein>
    <recommendedName>
        <fullName evidence="4">NlpC/P60 family protein</fullName>
    </recommendedName>
</protein>
<keyword evidence="3" id="KW-1185">Reference proteome</keyword>
<dbReference type="SUPFAM" id="SSF54001">
    <property type="entry name" value="Cysteine proteinases"/>
    <property type="match status" value="1"/>
</dbReference>
<accession>A0ABW0KX20</accession>
<evidence type="ECO:0008006" key="4">
    <source>
        <dbReference type="Google" id="ProtNLM"/>
    </source>
</evidence>
<feature type="transmembrane region" description="Helical" evidence="1">
    <location>
        <begin position="35"/>
        <end position="53"/>
    </location>
</feature>
<sequence length="193" mass="21577">MDHQEDDTPIPESLSDTPEAECVRQLFGRRRWMKLGMWGALGTIGGGMGYYMAPPAIVPLYFNGLYAYAHQSHPLVIHQLVAAANDLVGKPYKLGGGHRFLYDNGFDCSGSISHVLYRARLLDRPLSSTAFANYAWPGLGSYITLYVKPGHHVFMQVCGLRFDTSGSRPGEGPRWRLSSRSYEGFRARHPAWL</sequence>
<gene>
    <name evidence="2" type="ORF">ACFQDI_23820</name>
</gene>
<evidence type="ECO:0000313" key="3">
    <source>
        <dbReference type="Proteomes" id="UP001596052"/>
    </source>
</evidence>
<dbReference type="Proteomes" id="UP001596052">
    <property type="component" value="Unassembled WGS sequence"/>
</dbReference>
<dbReference type="Gene3D" id="3.90.1720.10">
    <property type="entry name" value="endopeptidase domain like (from Nostoc punctiforme)"/>
    <property type="match status" value="1"/>
</dbReference>
<dbReference type="InterPro" id="IPR038765">
    <property type="entry name" value="Papain-like_cys_pep_sf"/>
</dbReference>
<dbReference type="RefSeq" id="WP_377171740.1">
    <property type="nucleotide sequence ID" value="NZ_JBHSMQ010000014.1"/>
</dbReference>
<evidence type="ECO:0000256" key="1">
    <source>
        <dbReference type="SAM" id="Phobius"/>
    </source>
</evidence>
<reference evidence="3" key="1">
    <citation type="journal article" date="2019" name="Int. J. Syst. Evol. Microbiol.">
        <title>The Global Catalogue of Microorganisms (GCM) 10K type strain sequencing project: providing services to taxonomists for standard genome sequencing and annotation.</title>
        <authorList>
            <consortium name="The Broad Institute Genomics Platform"/>
            <consortium name="The Broad Institute Genome Sequencing Center for Infectious Disease"/>
            <person name="Wu L."/>
            <person name="Ma J."/>
        </authorList>
    </citation>
    <scope>NUCLEOTIDE SEQUENCE [LARGE SCALE GENOMIC DNA]</scope>
    <source>
        <strain evidence="3">CGMCC 4.1469</strain>
    </source>
</reference>
<keyword evidence="1" id="KW-0812">Transmembrane</keyword>